<name>A0A402B8C9_9CHLR</name>
<comment type="caution">
    <text evidence="2">The sequence shown here is derived from an EMBL/GenBank/DDBJ whole genome shotgun (WGS) entry which is preliminary data.</text>
</comment>
<evidence type="ECO:0000313" key="2">
    <source>
        <dbReference type="EMBL" id="GCE27550.1"/>
    </source>
</evidence>
<feature type="transmembrane region" description="Helical" evidence="1">
    <location>
        <begin position="16"/>
        <end position="36"/>
    </location>
</feature>
<keyword evidence="1" id="KW-0472">Membrane</keyword>
<gene>
    <name evidence="2" type="ORF">KDA_30340</name>
</gene>
<sequence length="66" mass="7081">MVLRTFNITWNNAPKGLAIAFQITPTTALSFALLWLPALLRIFTLLGGGLKTPAGELSSPGIKEDL</sequence>
<reference evidence="3" key="1">
    <citation type="submission" date="2018-12" db="EMBL/GenBank/DDBJ databases">
        <title>Tengunoibacter tsumagoiensis gen. nov., sp. nov., Dictyobacter kobayashii sp. nov., D. alpinus sp. nov., and D. joshuensis sp. nov. and description of Dictyobacteraceae fam. nov. within the order Ktedonobacterales isolated from Tengu-no-mugimeshi.</title>
        <authorList>
            <person name="Wang C.M."/>
            <person name="Zheng Y."/>
            <person name="Sakai Y."/>
            <person name="Toyoda A."/>
            <person name="Minakuchi Y."/>
            <person name="Abe K."/>
            <person name="Yokota A."/>
            <person name="Yabe S."/>
        </authorList>
    </citation>
    <scope>NUCLEOTIDE SEQUENCE [LARGE SCALE GENOMIC DNA]</scope>
    <source>
        <strain evidence="3">Uno16</strain>
    </source>
</reference>
<keyword evidence="1" id="KW-0812">Transmembrane</keyword>
<protein>
    <submittedName>
        <fullName evidence="2">Uncharacterized protein</fullName>
    </submittedName>
</protein>
<evidence type="ECO:0000313" key="3">
    <source>
        <dbReference type="Proteomes" id="UP000287171"/>
    </source>
</evidence>
<keyword evidence="1" id="KW-1133">Transmembrane helix</keyword>
<keyword evidence="3" id="KW-1185">Reference proteome</keyword>
<dbReference type="EMBL" id="BIFT01000001">
    <property type="protein sequence ID" value="GCE27550.1"/>
    <property type="molecule type" value="Genomic_DNA"/>
</dbReference>
<accession>A0A402B8C9</accession>
<evidence type="ECO:0000256" key="1">
    <source>
        <dbReference type="SAM" id="Phobius"/>
    </source>
</evidence>
<organism evidence="2 3">
    <name type="scientific">Dictyobacter alpinus</name>
    <dbReference type="NCBI Taxonomy" id="2014873"/>
    <lineage>
        <taxon>Bacteria</taxon>
        <taxon>Bacillati</taxon>
        <taxon>Chloroflexota</taxon>
        <taxon>Ktedonobacteria</taxon>
        <taxon>Ktedonobacterales</taxon>
        <taxon>Dictyobacteraceae</taxon>
        <taxon>Dictyobacter</taxon>
    </lineage>
</organism>
<dbReference type="RefSeq" id="WP_126627884.1">
    <property type="nucleotide sequence ID" value="NZ_BIFT01000001.1"/>
</dbReference>
<dbReference type="Proteomes" id="UP000287171">
    <property type="component" value="Unassembled WGS sequence"/>
</dbReference>
<dbReference type="AlphaFoldDB" id="A0A402B8C9"/>
<proteinExistence type="predicted"/>